<name>A0ABX5F3U8_9CHRO</name>
<organism evidence="2 3">
    <name type="scientific">Aphanothece cf. minutissima CCALA 015</name>
    <dbReference type="NCBI Taxonomy" id="2107695"/>
    <lineage>
        <taxon>Bacteria</taxon>
        <taxon>Bacillati</taxon>
        <taxon>Cyanobacteriota</taxon>
        <taxon>Cyanophyceae</taxon>
        <taxon>Oscillatoriophycideae</taxon>
        <taxon>Chroococcales</taxon>
        <taxon>Aphanothecaceae</taxon>
        <taxon>Aphanothece</taxon>
    </lineage>
</organism>
<proteinExistence type="predicted"/>
<dbReference type="CDD" id="cd06257">
    <property type="entry name" value="DnaJ"/>
    <property type="match status" value="1"/>
</dbReference>
<sequence>MAARSKKLTLTEVRGLIQALLAQPELSEADLLTFAQTINGAAFKDPPPPKPKPPTATELKSKVLAHFRCKTVTQLRKDKNFQLSMTGEEVALKTKDDWLVLYRRFIGIPANERNLEDGPTVINGIDVLQHFRPWVVFGLDPKTATADEVREAFRRLIQVHHPDHGGDPRVAERLQTMKDSILALMP</sequence>
<dbReference type="Gene3D" id="1.10.287.110">
    <property type="entry name" value="DnaJ domain"/>
    <property type="match status" value="1"/>
</dbReference>
<comment type="caution">
    <text evidence="2">The sequence shown here is derived from an EMBL/GenBank/DDBJ whole genome shotgun (WGS) entry which is preliminary data.</text>
</comment>
<accession>A0ABX5F3U8</accession>
<dbReference type="InterPro" id="IPR001623">
    <property type="entry name" value="DnaJ_domain"/>
</dbReference>
<feature type="domain" description="J" evidence="1">
    <location>
        <begin position="132"/>
        <end position="186"/>
    </location>
</feature>
<dbReference type="EMBL" id="PVWP01000013">
    <property type="protein sequence ID" value="PSB35973.1"/>
    <property type="molecule type" value="Genomic_DNA"/>
</dbReference>
<dbReference type="PROSITE" id="PS50076">
    <property type="entry name" value="DNAJ_2"/>
    <property type="match status" value="1"/>
</dbReference>
<evidence type="ECO:0000313" key="2">
    <source>
        <dbReference type="EMBL" id="PSB35973.1"/>
    </source>
</evidence>
<evidence type="ECO:0000259" key="1">
    <source>
        <dbReference type="PROSITE" id="PS50076"/>
    </source>
</evidence>
<keyword evidence="3" id="KW-1185">Reference proteome</keyword>
<dbReference type="RefSeq" id="WP_106222921.1">
    <property type="nucleotide sequence ID" value="NZ_PVWP01000013.1"/>
</dbReference>
<gene>
    <name evidence="2" type="ORF">C7B81_15380</name>
</gene>
<protein>
    <submittedName>
        <fullName evidence="2">Molecular chaperone DnaJ</fullName>
    </submittedName>
</protein>
<dbReference type="SUPFAM" id="SSF46565">
    <property type="entry name" value="Chaperone J-domain"/>
    <property type="match status" value="1"/>
</dbReference>
<reference evidence="2 3" key="1">
    <citation type="submission" date="2018-02" db="EMBL/GenBank/DDBJ databases">
        <authorList>
            <person name="Moore K."/>
            <person name="Momper L."/>
        </authorList>
    </citation>
    <scope>NUCLEOTIDE SEQUENCE [LARGE SCALE GENOMIC DNA]</scope>
    <source>
        <strain evidence="2 3">CCALA 015</strain>
    </source>
</reference>
<reference evidence="2 3" key="2">
    <citation type="submission" date="2018-03" db="EMBL/GenBank/DDBJ databases">
        <title>The ancient ancestry and fast evolution of plastids.</title>
        <authorList>
            <person name="Moore K.R."/>
            <person name="Magnabosco C."/>
            <person name="Momper L."/>
            <person name="Gold D.A."/>
            <person name="Bosak T."/>
            <person name="Fournier G.P."/>
        </authorList>
    </citation>
    <scope>NUCLEOTIDE SEQUENCE [LARGE SCALE GENOMIC DNA]</scope>
    <source>
        <strain evidence="2 3">CCALA 015</strain>
    </source>
</reference>
<evidence type="ECO:0000313" key="3">
    <source>
        <dbReference type="Proteomes" id="UP000238218"/>
    </source>
</evidence>
<dbReference type="Proteomes" id="UP000238218">
    <property type="component" value="Unassembled WGS sequence"/>
</dbReference>
<dbReference type="InterPro" id="IPR036869">
    <property type="entry name" value="J_dom_sf"/>
</dbReference>